<evidence type="ECO:0000313" key="3">
    <source>
        <dbReference type="EMBL" id="XCJ80060.1"/>
    </source>
</evidence>
<evidence type="ECO:0000259" key="1">
    <source>
        <dbReference type="Pfam" id="PF09722"/>
    </source>
</evidence>
<dbReference type="AlphaFoldDB" id="A0AB74UH25"/>
<dbReference type="Pfam" id="PF20432">
    <property type="entry name" value="Xre-like-HTH"/>
    <property type="match status" value="1"/>
</dbReference>
<accession>A0AB74UH25</accession>
<dbReference type="InterPro" id="IPR024467">
    <property type="entry name" value="Xre/MbcA/ParS-like_toxin-bd"/>
</dbReference>
<dbReference type="EMBL" id="CP159578">
    <property type="protein sequence ID" value="XCJ80060.1"/>
    <property type="molecule type" value="Genomic_DNA"/>
</dbReference>
<proteinExistence type="predicted"/>
<organism evidence="3">
    <name type="scientific">Salinicola endophyticus</name>
    <dbReference type="NCBI Taxonomy" id="1949083"/>
    <lineage>
        <taxon>Bacteria</taxon>
        <taxon>Pseudomonadati</taxon>
        <taxon>Pseudomonadota</taxon>
        <taxon>Gammaproteobacteria</taxon>
        <taxon>Oceanospirillales</taxon>
        <taxon>Halomonadaceae</taxon>
        <taxon>Salinicola</taxon>
    </lineage>
</organism>
<dbReference type="RefSeq" id="WP_353980910.1">
    <property type="nucleotide sequence ID" value="NZ_CP159578.1"/>
</dbReference>
<reference evidence="3" key="1">
    <citation type="submission" date="2024-06" db="EMBL/GenBank/DDBJ databases">
        <title>Complete genome of Salinicola endophyticus HNIBRBA4755.</title>
        <authorList>
            <person name="Shin S.Y."/>
            <person name="Kang H."/>
            <person name="Song J."/>
        </authorList>
    </citation>
    <scope>NUCLEOTIDE SEQUENCE</scope>
    <source>
        <strain evidence="3">HNIBRBA4755</strain>
    </source>
</reference>
<dbReference type="Pfam" id="PF09722">
    <property type="entry name" value="Xre_MbcA_ParS_C"/>
    <property type="match status" value="1"/>
</dbReference>
<name>A0AB74UH25_9GAMM</name>
<protein>
    <submittedName>
        <fullName evidence="3">Antitoxin Xre-like helix-turn-helix domain-containing protein</fullName>
    </submittedName>
</protein>
<feature type="domain" description="Antitoxin Xre-like helix-turn-helix" evidence="2">
    <location>
        <begin position="22"/>
        <end position="84"/>
    </location>
</feature>
<dbReference type="InterPro" id="IPR046847">
    <property type="entry name" value="Xre-like_HTH"/>
</dbReference>
<sequence>MDIFVSTDLGAIMTAVEKLADDKARNTAGLRAAVKILEKWGATQDQGTEVLRVSRSTYNRAKRGDQEWQVNVDPDQLTRISLVLNIHAALRTLFENPANVYGFVNMPNHNPGFNGLTPLESMTRAGLPGLYETFKRIDGLRGAQW</sequence>
<evidence type="ECO:0000259" key="2">
    <source>
        <dbReference type="Pfam" id="PF20432"/>
    </source>
</evidence>
<feature type="domain" description="Antitoxin Xre/MbcA/ParS-like toxin-binding" evidence="1">
    <location>
        <begin position="89"/>
        <end position="141"/>
    </location>
</feature>
<dbReference type="GO" id="GO:0003677">
    <property type="term" value="F:DNA binding"/>
    <property type="evidence" value="ECO:0007669"/>
    <property type="project" value="InterPro"/>
</dbReference>
<gene>
    <name evidence="3" type="ORF">ABV408_02505</name>
</gene>